<evidence type="ECO:0000256" key="13">
    <source>
        <dbReference type="ARBA" id="ARBA00023027"/>
    </source>
</evidence>
<dbReference type="AlphaFoldDB" id="A0A4Y1JNC9"/>
<keyword evidence="7 18" id="KW-0679">Respiratory chain</keyword>
<evidence type="ECO:0000256" key="12">
    <source>
        <dbReference type="ARBA" id="ARBA00022989"/>
    </source>
</evidence>
<feature type="transmembrane region" description="Helical" evidence="18">
    <location>
        <begin position="229"/>
        <end position="251"/>
    </location>
</feature>
<evidence type="ECO:0000256" key="18">
    <source>
        <dbReference type="RuleBase" id="RU003403"/>
    </source>
</evidence>
<reference evidence="20" key="1">
    <citation type="submission" date="2015-11" db="EMBL/GenBank/DDBJ databases">
        <authorList>
            <person name="Xun H.Z."/>
            <person name="Li H."/>
            <person name="Song F."/>
            <person name="Cai W.Z."/>
        </authorList>
    </citation>
    <scope>NUCLEOTIDE SEQUENCE</scope>
</reference>
<evidence type="ECO:0000256" key="11">
    <source>
        <dbReference type="ARBA" id="ARBA00022982"/>
    </source>
</evidence>
<comment type="similarity">
    <text evidence="3 18">Belongs to the complex I subunit 2 family.</text>
</comment>
<dbReference type="EMBL" id="KU053339">
    <property type="protein sequence ID" value="AMR74994.1"/>
    <property type="molecule type" value="Genomic_DNA"/>
</dbReference>
<evidence type="ECO:0000256" key="2">
    <source>
        <dbReference type="ARBA" id="ARBA00004448"/>
    </source>
</evidence>
<dbReference type="PRINTS" id="PR01436">
    <property type="entry name" value="NADHDHGNASE2"/>
</dbReference>
<evidence type="ECO:0000313" key="20">
    <source>
        <dbReference type="EMBL" id="AMR74994.1"/>
    </source>
</evidence>
<gene>
    <name evidence="20" type="primary">ND2</name>
</gene>
<feature type="transmembrane region" description="Helical" evidence="18">
    <location>
        <begin position="7"/>
        <end position="26"/>
    </location>
</feature>
<comment type="catalytic activity">
    <reaction evidence="17 18">
        <text>a ubiquinone + NADH + 5 H(+)(in) = a ubiquinol + NAD(+) + 4 H(+)(out)</text>
        <dbReference type="Rhea" id="RHEA:29091"/>
        <dbReference type="Rhea" id="RHEA-COMP:9565"/>
        <dbReference type="Rhea" id="RHEA-COMP:9566"/>
        <dbReference type="ChEBI" id="CHEBI:15378"/>
        <dbReference type="ChEBI" id="CHEBI:16389"/>
        <dbReference type="ChEBI" id="CHEBI:17976"/>
        <dbReference type="ChEBI" id="CHEBI:57540"/>
        <dbReference type="ChEBI" id="CHEBI:57945"/>
        <dbReference type="EC" id="7.1.1.2"/>
    </reaction>
</comment>
<proteinExistence type="inferred from homology"/>
<keyword evidence="6" id="KW-0813">Transport</keyword>
<evidence type="ECO:0000256" key="4">
    <source>
        <dbReference type="ARBA" id="ARBA00012944"/>
    </source>
</evidence>
<evidence type="ECO:0000259" key="19">
    <source>
        <dbReference type="Pfam" id="PF00361"/>
    </source>
</evidence>
<comment type="function">
    <text evidence="1">Core subunit of the mitochondrial membrane respiratory chain NADH dehydrogenase (Complex I) that is believed to belong to the minimal assembly required for catalysis. Complex I functions in the transfer of electrons from NADH to the respiratory chain. The immediate electron acceptor for the enzyme is believed to be ubiquinone.</text>
</comment>
<dbReference type="EC" id="7.1.1.2" evidence="4 18"/>
<keyword evidence="15 18" id="KW-0496">Mitochondrion</keyword>
<evidence type="ECO:0000256" key="3">
    <source>
        <dbReference type="ARBA" id="ARBA00007012"/>
    </source>
</evidence>
<evidence type="ECO:0000256" key="16">
    <source>
        <dbReference type="ARBA" id="ARBA00023136"/>
    </source>
</evidence>
<dbReference type="GO" id="GO:0006120">
    <property type="term" value="P:mitochondrial electron transport, NADH to ubiquinone"/>
    <property type="evidence" value="ECO:0007669"/>
    <property type="project" value="InterPro"/>
</dbReference>
<evidence type="ECO:0000256" key="9">
    <source>
        <dbReference type="ARBA" id="ARBA00022792"/>
    </source>
</evidence>
<evidence type="ECO:0000256" key="1">
    <source>
        <dbReference type="ARBA" id="ARBA00003257"/>
    </source>
</evidence>
<dbReference type="Pfam" id="PF00361">
    <property type="entry name" value="Proton_antipo_M"/>
    <property type="match status" value="1"/>
</dbReference>
<evidence type="ECO:0000256" key="15">
    <source>
        <dbReference type="ARBA" id="ARBA00023128"/>
    </source>
</evidence>
<name>A0A4Y1JNC9_9HEMI</name>
<reference evidence="20" key="2">
    <citation type="journal article" date="2019" name="Syst. Entomol.">
        <title>Higher-level phylogeny and evolutionary history of Pentatomomorpha (Hemiptera: Heteroptera) inferred from mitochondrial genome sequences.</title>
        <authorList>
            <person name="Liu Y."/>
            <person name="Li H."/>
            <person name="Song F."/>
            <person name="Zhao Y."/>
            <person name="Wilson J.-J."/>
            <person name="Cai W."/>
        </authorList>
    </citation>
    <scope>NUCLEOTIDE SEQUENCE</scope>
</reference>
<dbReference type="CTD" id="4536"/>
<feature type="transmembrane region" description="Helical" evidence="18">
    <location>
        <begin position="141"/>
        <end position="159"/>
    </location>
</feature>
<evidence type="ECO:0000256" key="7">
    <source>
        <dbReference type="ARBA" id="ARBA00022660"/>
    </source>
</evidence>
<sequence length="326" mass="37554">MNKSKSLFMGTMIMGTMITVSSNNWISMWMGLEMNMMSFIPLIIKQNNKLSSEAALIYFLTQSVSSMLLLFSILAVGGGMEMQLFINLGVISVLVKLGAAPFHMWFPEVMSKMSWENCTLLMTWQKIAPMMVINNMQYSNNIMYITVMLSTMVGAIGGLNQTSLRKLMGYSSINHLGWMLILNKTQNNWCNYLLIYSMMITTMCYMFNYYKMFFINQINSCNFSMSEKITYVIALMSLGGLPPFLGFILKWMVIQTMIQDKMITLMTIMIMFSLITLFYYLRMITSMLLTFSSANKWMTFKSNNNINIMITMLNMSLPLMTIINFN</sequence>
<feature type="transmembrane region" description="Helical" evidence="18">
    <location>
        <begin position="306"/>
        <end position="325"/>
    </location>
</feature>
<evidence type="ECO:0000256" key="6">
    <source>
        <dbReference type="ARBA" id="ARBA00022448"/>
    </source>
</evidence>
<keyword evidence="8 18" id="KW-0812">Transmembrane</keyword>
<keyword evidence="11 18" id="KW-0249">Electron transport</keyword>
<feature type="transmembrane region" description="Helical" evidence="18">
    <location>
        <begin position="189"/>
        <end position="209"/>
    </location>
</feature>
<comment type="function">
    <text evidence="18">Core subunit of the mitochondrial membrane respiratory chain NADH dehydrogenase (Complex I) which catalyzes electron transfer from NADH through the respiratory chain, using ubiquinone as an electron acceptor. Essential for the catalytic activity and assembly of complex I.</text>
</comment>
<feature type="domain" description="NADH:quinone oxidoreductase/Mrp antiporter transmembrane" evidence="19">
    <location>
        <begin position="22"/>
        <end position="276"/>
    </location>
</feature>
<dbReference type="GO" id="GO:0005743">
    <property type="term" value="C:mitochondrial inner membrane"/>
    <property type="evidence" value="ECO:0007669"/>
    <property type="project" value="UniProtKB-SubCell"/>
</dbReference>
<dbReference type="PANTHER" id="PTHR46552:SF1">
    <property type="entry name" value="NADH-UBIQUINONE OXIDOREDUCTASE CHAIN 2"/>
    <property type="match status" value="1"/>
</dbReference>
<feature type="transmembrane region" description="Helical" evidence="18">
    <location>
        <begin position="55"/>
        <end position="77"/>
    </location>
</feature>
<keyword evidence="13 18" id="KW-0520">NAD</keyword>
<evidence type="ECO:0000256" key="8">
    <source>
        <dbReference type="ARBA" id="ARBA00022692"/>
    </source>
</evidence>
<organism evidence="20">
    <name type="scientific">Adrisa magna</name>
    <dbReference type="NCBI Taxonomy" id="1289575"/>
    <lineage>
        <taxon>Eukaryota</taxon>
        <taxon>Metazoa</taxon>
        <taxon>Ecdysozoa</taxon>
        <taxon>Arthropoda</taxon>
        <taxon>Hexapoda</taxon>
        <taxon>Insecta</taxon>
        <taxon>Pterygota</taxon>
        <taxon>Neoptera</taxon>
        <taxon>Paraneoptera</taxon>
        <taxon>Hemiptera</taxon>
        <taxon>Heteroptera</taxon>
        <taxon>Panheteroptera</taxon>
        <taxon>Pentatomomorpha</taxon>
        <taxon>Pentatomoidea</taxon>
        <taxon>Cydnidae</taxon>
        <taxon>Cydninae</taxon>
        <taxon>Adrisa</taxon>
    </lineage>
</organism>
<evidence type="ECO:0000256" key="14">
    <source>
        <dbReference type="ARBA" id="ARBA00023075"/>
    </source>
</evidence>
<dbReference type="InterPro" id="IPR050175">
    <property type="entry name" value="Complex_I_Subunit_2"/>
</dbReference>
<dbReference type="RefSeq" id="YP_009643363.1">
    <property type="nucleotide sequence ID" value="NC_042429.1"/>
</dbReference>
<evidence type="ECO:0000256" key="10">
    <source>
        <dbReference type="ARBA" id="ARBA00022967"/>
    </source>
</evidence>
<dbReference type="InterPro" id="IPR001750">
    <property type="entry name" value="ND/Mrp_TM"/>
</dbReference>
<keyword evidence="9 18" id="KW-0999">Mitochondrion inner membrane</keyword>
<keyword evidence="12 18" id="KW-1133">Transmembrane helix</keyword>
<accession>A0A4Y1JNC9</accession>
<geneLocation type="mitochondrion" evidence="20"/>
<feature type="transmembrane region" description="Helical" evidence="18">
    <location>
        <begin position="84"/>
        <end position="106"/>
    </location>
</feature>
<keyword evidence="16 18" id="KW-0472">Membrane</keyword>
<dbReference type="GeneID" id="40346131"/>
<protein>
    <recommendedName>
        <fullName evidence="5 18">NADH-ubiquinone oxidoreductase chain 2</fullName>
        <ecNumber evidence="4 18">7.1.1.2</ecNumber>
    </recommendedName>
</protein>
<evidence type="ECO:0000256" key="17">
    <source>
        <dbReference type="ARBA" id="ARBA00049551"/>
    </source>
</evidence>
<evidence type="ECO:0000256" key="5">
    <source>
        <dbReference type="ARBA" id="ARBA00021008"/>
    </source>
</evidence>
<keyword evidence="10 18" id="KW-1278">Translocase</keyword>
<dbReference type="PANTHER" id="PTHR46552">
    <property type="entry name" value="NADH-UBIQUINONE OXIDOREDUCTASE CHAIN 2"/>
    <property type="match status" value="1"/>
</dbReference>
<comment type="subcellular location">
    <subcellularLocation>
        <location evidence="2 18">Mitochondrion inner membrane</location>
        <topology evidence="2 18">Multi-pass membrane protein</topology>
    </subcellularLocation>
</comment>
<feature type="transmembrane region" description="Helical" evidence="18">
    <location>
        <begin position="263"/>
        <end position="281"/>
    </location>
</feature>
<keyword evidence="14 18" id="KW-0830">Ubiquinone</keyword>
<dbReference type="GO" id="GO:0008137">
    <property type="term" value="F:NADH dehydrogenase (ubiquinone) activity"/>
    <property type="evidence" value="ECO:0007669"/>
    <property type="project" value="UniProtKB-EC"/>
</dbReference>
<dbReference type="InterPro" id="IPR003917">
    <property type="entry name" value="NADH_UbQ_OxRdtase_chain2"/>
</dbReference>